<evidence type="ECO:0000313" key="2">
    <source>
        <dbReference type="Proteomes" id="UP001367508"/>
    </source>
</evidence>
<comment type="caution">
    <text evidence="1">The sequence shown here is derived from an EMBL/GenBank/DDBJ whole genome shotgun (WGS) entry which is preliminary data.</text>
</comment>
<proteinExistence type="predicted"/>
<reference evidence="1 2" key="1">
    <citation type="submission" date="2024-01" db="EMBL/GenBank/DDBJ databases">
        <title>The genomes of 5 underutilized Papilionoideae crops provide insights into root nodulation and disease resistanc.</title>
        <authorList>
            <person name="Jiang F."/>
        </authorList>
    </citation>
    <scope>NUCLEOTIDE SEQUENCE [LARGE SCALE GENOMIC DNA]</scope>
    <source>
        <strain evidence="1">LVBAO_FW01</strain>
        <tissue evidence="1">Leaves</tissue>
    </source>
</reference>
<sequence length="154" mass="16749">MLCCTTPHQKAPEPGGPSSFEFVPARLPTWPGVPAKRSVLLRRGFRRARLREWPSSVKLRSAGLGFVVSQLAVLLAADVPPPLTISLSSGSCIPGKRRRPYLAAPARRSWLTPGVPWLAPVPTDGFGGECTHLSDFRNHGYAPSSESERRIPIC</sequence>
<dbReference type="Proteomes" id="UP001367508">
    <property type="component" value="Unassembled WGS sequence"/>
</dbReference>
<dbReference type="EMBL" id="JAYMYQ010000008">
    <property type="protein sequence ID" value="KAK7316163.1"/>
    <property type="molecule type" value="Genomic_DNA"/>
</dbReference>
<dbReference type="AlphaFoldDB" id="A0AAN9KH10"/>
<gene>
    <name evidence="1" type="ORF">VNO77_34955</name>
</gene>
<accession>A0AAN9KH10</accession>
<protein>
    <submittedName>
        <fullName evidence="1">Uncharacterized protein</fullName>
    </submittedName>
</protein>
<name>A0AAN9KH10_CANGL</name>
<organism evidence="1 2">
    <name type="scientific">Canavalia gladiata</name>
    <name type="common">Sword bean</name>
    <name type="synonym">Dolichos gladiatus</name>
    <dbReference type="NCBI Taxonomy" id="3824"/>
    <lineage>
        <taxon>Eukaryota</taxon>
        <taxon>Viridiplantae</taxon>
        <taxon>Streptophyta</taxon>
        <taxon>Embryophyta</taxon>
        <taxon>Tracheophyta</taxon>
        <taxon>Spermatophyta</taxon>
        <taxon>Magnoliopsida</taxon>
        <taxon>eudicotyledons</taxon>
        <taxon>Gunneridae</taxon>
        <taxon>Pentapetalae</taxon>
        <taxon>rosids</taxon>
        <taxon>fabids</taxon>
        <taxon>Fabales</taxon>
        <taxon>Fabaceae</taxon>
        <taxon>Papilionoideae</taxon>
        <taxon>50 kb inversion clade</taxon>
        <taxon>NPAAA clade</taxon>
        <taxon>indigoferoid/millettioid clade</taxon>
        <taxon>Phaseoleae</taxon>
        <taxon>Canavalia</taxon>
    </lineage>
</organism>
<evidence type="ECO:0000313" key="1">
    <source>
        <dbReference type="EMBL" id="KAK7316163.1"/>
    </source>
</evidence>
<keyword evidence="2" id="KW-1185">Reference proteome</keyword>